<protein>
    <submittedName>
        <fullName evidence="5">Transcriptional regulatory protein YycF</fullName>
    </submittedName>
</protein>
<keyword evidence="6" id="KW-1185">Reference proteome</keyword>
<evidence type="ECO:0000259" key="4">
    <source>
        <dbReference type="PROSITE" id="PS50110"/>
    </source>
</evidence>
<dbReference type="SMART" id="SM00448">
    <property type="entry name" value="REC"/>
    <property type="match status" value="1"/>
</dbReference>
<accession>A0A0H5CZF9</accession>
<dbReference type="Proteomes" id="UP000043764">
    <property type="component" value="Unassembled WGS sequence"/>
</dbReference>
<dbReference type="Gene3D" id="3.40.50.2300">
    <property type="match status" value="1"/>
</dbReference>
<feature type="modified residue" description="4-aspartylphosphate" evidence="3">
    <location>
        <position position="53"/>
    </location>
</feature>
<evidence type="ECO:0000313" key="6">
    <source>
        <dbReference type="Proteomes" id="UP000043764"/>
    </source>
</evidence>
<organism evidence="5 6">
    <name type="scientific">Phaeobacter italicus</name>
    <dbReference type="NCBI Taxonomy" id="481446"/>
    <lineage>
        <taxon>Bacteria</taxon>
        <taxon>Pseudomonadati</taxon>
        <taxon>Pseudomonadota</taxon>
        <taxon>Alphaproteobacteria</taxon>
        <taxon>Rhodobacterales</taxon>
        <taxon>Roseobacteraceae</taxon>
        <taxon>Phaeobacter</taxon>
    </lineage>
</organism>
<name>A0A0H5CZF9_9RHOB</name>
<dbReference type="InterPro" id="IPR011006">
    <property type="entry name" value="CheY-like_superfamily"/>
</dbReference>
<proteinExistence type="predicted"/>
<evidence type="ECO:0000256" key="3">
    <source>
        <dbReference type="PROSITE-ProRule" id="PRU00169"/>
    </source>
</evidence>
<evidence type="ECO:0000256" key="1">
    <source>
        <dbReference type="ARBA" id="ARBA00022553"/>
    </source>
</evidence>
<keyword evidence="1 3" id="KW-0597">Phosphoprotein</keyword>
<dbReference type="PANTHER" id="PTHR44591:SF14">
    <property type="entry name" value="PROTEIN PILG"/>
    <property type="match status" value="1"/>
</dbReference>
<reference evidence="6" key="1">
    <citation type="submission" date="2015-05" db="EMBL/GenBank/DDBJ databases">
        <authorList>
            <person name="Rodrigo-Torres Lidia"/>
            <person name="Arahal R.David."/>
        </authorList>
    </citation>
    <scope>NUCLEOTIDE SEQUENCE [LARGE SCALE GENOMIC DNA]</scope>
    <source>
        <strain evidence="6">CECT 7321</strain>
    </source>
</reference>
<dbReference type="InterPro" id="IPR001789">
    <property type="entry name" value="Sig_transdc_resp-reg_receiver"/>
</dbReference>
<keyword evidence="2" id="KW-0902">Two-component regulatory system</keyword>
<dbReference type="Pfam" id="PF00072">
    <property type="entry name" value="Response_reg"/>
    <property type="match status" value="1"/>
</dbReference>
<dbReference type="GO" id="GO:0000160">
    <property type="term" value="P:phosphorelay signal transduction system"/>
    <property type="evidence" value="ECO:0007669"/>
    <property type="project" value="UniProtKB-KW"/>
</dbReference>
<evidence type="ECO:0000256" key="2">
    <source>
        <dbReference type="ARBA" id="ARBA00023012"/>
    </source>
</evidence>
<dbReference type="STRING" id="481446.NIT7645_00540"/>
<dbReference type="AlphaFoldDB" id="A0A0H5CZF9"/>
<dbReference type="PROSITE" id="PS50110">
    <property type="entry name" value="RESPONSE_REGULATORY"/>
    <property type="match status" value="1"/>
</dbReference>
<sequence length="124" mass="13344">MKTKVLAIDDSRTIRNLLAAALEEAGFEYHCAVDGREGVDMYPDVAPDVVITDINMPNLDGFGVIEELRGEEINSKVPILVLTTESAPELKARARNAGATGWITKPFDDASLIFALKRVTGAAA</sequence>
<gene>
    <name evidence="5" type="primary">yycF_1</name>
    <name evidence="5" type="ORF">NIT7321_00755</name>
</gene>
<dbReference type="EMBL" id="CVRL01000008">
    <property type="protein sequence ID" value="CRL09918.1"/>
    <property type="molecule type" value="Genomic_DNA"/>
</dbReference>
<feature type="domain" description="Response regulatory" evidence="4">
    <location>
        <begin position="4"/>
        <end position="120"/>
    </location>
</feature>
<dbReference type="RefSeq" id="WP_050672626.1">
    <property type="nucleotide sequence ID" value="NZ_CVRL01000008.1"/>
</dbReference>
<evidence type="ECO:0000313" key="5">
    <source>
        <dbReference type="EMBL" id="CRL09918.1"/>
    </source>
</evidence>
<dbReference type="SUPFAM" id="SSF52172">
    <property type="entry name" value="CheY-like"/>
    <property type="match status" value="1"/>
</dbReference>
<dbReference type="InterPro" id="IPR050595">
    <property type="entry name" value="Bact_response_regulator"/>
</dbReference>
<dbReference type="PANTHER" id="PTHR44591">
    <property type="entry name" value="STRESS RESPONSE REGULATOR PROTEIN 1"/>
    <property type="match status" value="1"/>
</dbReference>